<dbReference type="Gene3D" id="3.80.10.10">
    <property type="entry name" value="Ribonuclease Inhibitor"/>
    <property type="match status" value="3"/>
</dbReference>
<proteinExistence type="predicted"/>
<dbReference type="SUPFAM" id="SSF52058">
    <property type="entry name" value="L domain-like"/>
    <property type="match status" value="2"/>
</dbReference>
<dbReference type="InterPro" id="IPR044974">
    <property type="entry name" value="Disease_R_plants"/>
</dbReference>
<dbReference type="EMBL" id="JADBGQ010000004">
    <property type="protein sequence ID" value="KAG5401101.1"/>
    <property type="molecule type" value="Genomic_DNA"/>
</dbReference>
<dbReference type="PANTHER" id="PTHR11017:SF291">
    <property type="entry name" value="ADP-RIBOSYL CYCLASE_CYCLIC ADP-RIBOSE HYDROLASE-RELATED"/>
    <property type="match status" value="1"/>
</dbReference>
<organism evidence="4 5">
    <name type="scientific">Brassica rapa subsp. trilocularis</name>
    <dbReference type="NCBI Taxonomy" id="1813537"/>
    <lineage>
        <taxon>Eukaryota</taxon>
        <taxon>Viridiplantae</taxon>
        <taxon>Streptophyta</taxon>
        <taxon>Embryophyta</taxon>
        <taxon>Tracheophyta</taxon>
        <taxon>Spermatophyta</taxon>
        <taxon>Magnoliopsida</taxon>
        <taxon>eudicotyledons</taxon>
        <taxon>Gunneridae</taxon>
        <taxon>Pentapetalae</taxon>
        <taxon>rosids</taxon>
        <taxon>malvids</taxon>
        <taxon>Brassicales</taxon>
        <taxon>Brassicaceae</taxon>
        <taxon>Brassiceae</taxon>
        <taxon>Brassica</taxon>
    </lineage>
</organism>
<dbReference type="Gene3D" id="1.10.8.430">
    <property type="entry name" value="Helical domain of apoptotic protease-activating factors"/>
    <property type="match status" value="2"/>
</dbReference>
<dbReference type="Pfam" id="PF07725">
    <property type="entry name" value="LRR_3"/>
    <property type="match status" value="2"/>
</dbReference>
<accession>A0ABQ7MQV7</accession>
<dbReference type="SUPFAM" id="SSF46785">
    <property type="entry name" value="Winged helix' DNA-binding domain"/>
    <property type="match status" value="2"/>
</dbReference>
<evidence type="ECO:0000259" key="3">
    <source>
        <dbReference type="SMART" id="SM00579"/>
    </source>
</evidence>
<evidence type="ECO:0000313" key="4">
    <source>
        <dbReference type="EMBL" id="KAG5401101.1"/>
    </source>
</evidence>
<dbReference type="SMART" id="SM00579">
    <property type="entry name" value="FBD"/>
    <property type="match status" value="1"/>
</dbReference>
<name>A0ABQ7MQV7_BRACM</name>
<comment type="caution">
    <text evidence="4">The sequence shown here is derived from an EMBL/GenBank/DDBJ whole genome shotgun (WGS) entry which is preliminary data.</text>
</comment>
<dbReference type="InterPro" id="IPR042197">
    <property type="entry name" value="Apaf_helical"/>
</dbReference>
<dbReference type="InterPro" id="IPR058192">
    <property type="entry name" value="WHD_ROQ1-like"/>
</dbReference>
<feature type="domain" description="FBD" evidence="3">
    <location>
        <begin position="1271"/>
        <end position="1339"/>
    </location>
</feature>
<keyword evidence="5" id="KW-1185">Reference proteome</keyword>
<dbReference type="InterPro" id="IPR032675">
    <property type="entry name" value="LRR_dom_sf"/>
</dbReference>
<evidence type="ECO:0000313" key="5">
    <source>
        <dbReference type="Proteomes" id="UP000823674"/>
    </source>
</evidence>
<sequence length="2093" mass="236879">MASSSSAVNIFHVFTSFHGPDVAGFCSNLPLGLAVVGSSLRGESKTDWERQLSKIETGLDRKIEDVLRVGYDRLSKKDQALFLHIACFFFFHEDVDRLTTMLAHSNLNVGNGLKTLEEKSMVHRSFYREIVMHSLLQNLGRQIVVEQSEEPGKRQFLIEPKDISNVLANNTGTESLIGIKFDMSNMEKFSISEGAFEGMSSLQFLQIYSQLGQQNENVSCLRIQEDLKYLPRLRLLNWDFYPGKRLPPTFQPERLVELRLQFSNLEKLWDGIQPLANLKKMDLNFSYRLKEIPNLSKATNLETLLLSSCSSLVELPSSIKNLHKLKKLKMKSCKKLRLIPTNINLISLKGVDMDYCSQLETFPDISRNIKTLSARDTKIKDVPASVVGRWSRCRKLEIGSKSLERLTHVPQGVTKLDLINSAIKRIPECITGLSHLVDLIVENCTNLGSIPALPPSPQVPECKQRGIIQQSVQEYLCLPGKEVPAEFTYKATGKSITIPLAPGGEGAFSASSRFKACFLLSPIKDHRFLSISCRLRGKGGVEINSFSSGARLGDLSPLSEHLFIFHGDLFDRPNRHHEVEVAASEISFEFSCRSNDDKIIECGVQILTEEAEGSSSERELENFETETNITDGGYGSDDGGYELVSMILSVCKGTKMQKAEGILALCKYVKMQDGDEGSSSSEVENFEEEKEMINSIFEYLKKKEVENIQNEGNSFDASDELVLSLTFSVCQYIEKKEAEGSSNSSEVNSSNASKELVLAMLYLVGKYIEKKEAEGSSSSRSSEVNSGYESNEIVLKRIISSLLIYIKVKEVDGSSSINRGDASKELVLPVFLYLCECIKKKEAEGNSSNNQVNNGDASNELLLAMILSASEKIETQEAEVILSQCEDIIKEDAEGSSSSNSEVNSDHASNKLVLSIILRVFQYIIKKEAEGTSSKREEENQSDGAFKVSIDENVVKTNKHTNWLSGLKKLVGLKKKKNKPSSVCVIHLKVNRALYLWKIFRDGLSEFWRVPVFDLDSLQFDGDVFGFIEFVDKFLKSYENLALNRFKLIYHYEDIGDDDRFLESWIDALVRRRVRHLDFQVNSDENELVWMPLSLYSCNTFGQLKPLPRSLELLGTRVNCFPALSQGYAFRQSKLTIIRDSFELLEIIRVRSKSLKSFALVAEDSEVGLLEDHIVEIDAPKLERWLYIGPDDEDDFSKRTMIRNFLTGMSTVSGMKISSNTMEVIHDYSKLELLHQFSNLSWLHASFLEFFWELLPTFLGCCPNLHTLVLSCFVSSLKYVELSTPVTTRTSSQVKLAIYFLRNCAALKKLTLSEGFGDDIIKKIKKIPRRTDEAAMVEKFATDVSNKLNVTLSRDFEEIVGLQAHLRKLISLLCFECDEAKMIGIWGPAGIDDFENVANRVASLCGRLPLGLCVVGSSLRGESKEEWELQLSRIENNLDRKIEDILRVGYDRLSKKDKALFLHIACIFINRSVDDVTSMLADSNMDVKNGLKTLAIKSLVQIHNFFPPHITMHSLLQLLGRQVVHEQSNEPGKRQFLVEAEEIRHVLANETVYHLMGEFSISGRAFEGMRNLLFLKIYNSDYWNLKRKNVRLRIAEGMEYLPHLRLLHWDSYPRKRLPPTFQPQCLVELCMKFSNLEKLWGGIQLNMMGCEKLRVIPTNINLASLEEVNMYRCSRLRTFPDISRNISYLDVRNTKIEDVPASVAERWLRLEKFHIGSKYLKSSTHVPECVSYLYLSNIDIKKIPDCVIRLRRLHSLVIKKCRKLVSLQGLPPSLFNVDVDDCVSLKSVCFSFYKPKSAYITLDDCKCVKSEKRCDKSIFPFLQPKEEARRVIIQQCDYQSVCLPGKEIPPDFTHRAKGNSITIISSGTFSASSRFKACLLLPPDEYTGRTVCRLISKGVVINELECYSIHHTLLSEHLLVFSGALFKEHICCELEATTSEIRFEFNCKHIIECGVQMLAEEGEIKLASSFHDPNREVRFINCMKLDEEARRAIVQGWAYKYVCLPGKEIPAEFTHKATGNSITITKGTLSASTSFRACILLSPNLQHPSDYRYQITCCLRSKGVLINDLECYPNSRSSSTPNRTPVRISWVPV</sequence>
<dbReference type="InterPro" id="IPR011713">
    <property type="entry name" value="Leu-rich_rpt_3"/>
</dbReference>
<protein>
    <recommendedName>
        <fullName evidence="3">FBD domain-containing protein</fullName>
    </recommendedName>
</protein>
<dbReference type="InterPro" id="IPR036390">
    <property type="entry name" value="WH_DNA-bd_sf"/>
</dbReference>
<dbReference type="Pfam" id="PF08387">
    <property type="entry name" value="FBD"/>
    <property type="match status" value="1"/>
</dbReference>
<keyword evidence="2" id="KW-0677">Repeat</keyword>
<evidence type="ECO:0000256" key="2">
    <source>
        <dbReference type="ARBA" id="ARBA00022737"/>
    </source>
</evidence>
<gene>
    <name evidence="4" type="primary">A04p019520.1_BraROA</name>
    <name evidence="4" type="ORF">IGI04_015708</name>
</gene>
<dbReference type="Proteomes" id="UP000823674">
    <property type="component" value="Chromosome A04"/>
</dbReference>
<dbReference type="Pfam" id="PF23282">
    <property type="entry name" value="WHD_ROQ1"/>
    <property type="match status" value="2"/>
</dbReference>
<keyword evidence="1" id="KW-0433">Leucine-rich repeat</keyword>
<dbReference type="InterPro" id="IPR006566">
    <property type="entry name" value="FBD"/>
</dbReference>
<dbReference type="PANTHER" id="PTHR11017">
    <property type="entry name" value="LEUCINE-RICH REPEAT-CONTAINING PROTEIN"/>
    <property type="match status" value="1"/>
</dbReference>
<reference evidence="4 5" key="1">
    <citation type="submission" date="2021-03" db="EMBL/GenBank/DDBJ databases">
        <authorList>
            <person name="King G.J."/>
            <person name="Bancroft I."/>
            <person name="Baten A."/>
            <person name="Bloomfield J."/>
            <person name="Borpatragohain P."/>
            <person name="He Z."/>
            <person name="Irish N."/>
            <person name="Irwin J."/>
            <person name="Liu K."/>
            <person name="Mauleon R.P."/>
            <person name="Moore J."/>
            <person name="Morris R."/>
            <person name="Ostergaard L."/>
            <person name="Wang B."/>
            <person name="Wells R."/>
        </authorList>
    </citation>
    <scope>NUCLEOTIDE SEQUENCE [LARGE SCALE GENOMIC DNA]</scope>
    <source>
        <strain evidence="4">R-o-18</strain>
        <tissue evidence="4">Leaf</tissue>
    </source>
</reference>
<evidence type="ECO:0000256" key="1">
    <source>
        <dbReference type="ARBA" id="ARBA00022614"/>
    </source>
</evidence>
<dbReference type="SUPFAM" id="SSF52540">
    <property type="entry name" value="P-loop containing nucleoside triphosphate hydrolases"/>
    <property type="match status" value="2"/>
</dbReference>
<dbReference type="InterPro" id="IPR027417">
    <property type="entry name" value="P-loop_NTPase"/>
</dbReference>